<evidence type="ECO:0000256" key="2">
    <source>
        <dbReference type="SAM" id="MobiDB-lite"/>
    </source>
</evidence>
<dbReference type="RefSeq" id="WP_142039193.1">
    <property type="nucleotide sequence ID" value="NZ_JBHTGS010000001.1"/>
</dbReference>
<dbReference type="InParanoid" id="A0A543AWP8"/>
<proteinExistence type="predicted"/>
<reference evidence="3 4" key="1">
    <citation type="submission" date="2019-06" db="EMBL/GenBank/DDBJ databases">
        <title>Sequencing the genomes of 1000 actinobacteria strains.</title>
        <authorList>
            <person name="Klenk H.-P."/>
        </authorList>
    </citation>
    <scope>NUCLEOTIDE SEQUENCE [LARGE SCALE GENOMIC DNA]</scope>
    <source>
        <strain evidence="3 4">DSM 45928</strain>
    </source>
</reference>
<evidence type="ECO:0000313" key="3">
    <source>
        <dbReference type="EMBL" id="TQL76980.1"/>
    </source>
</evidence>
<feature type="region of interest" description="Disordered" evidence="2">
    <location>
        <begin position="515"/>
        <end position="619"/>
    </location>
</feature>
<feature type="coiled-coil region" evidence="1">
    <location>
        <begin position="30"/>
        <end position="57"/>
    </location>
</feature>
<feature type="compositionally biased region" description="Pro residues" evidence="2">
    <location>
        <begin position="264"/>
        <end position="281"/>
    </location>
</feature>
<protein>
    <recommendedName>
        <fullName evidence="5">PPE family protein</fullName>
    </recommendedName>
</protein>
<feature type="compositionally biased region" description="Low complexity" evidence="2">
    <location>
        <begin position="365"/>
        <end position="378"/>
    </location>
</feature>
<accession>A0A543AWP8</accession>
<evidence type="ECO:0008006" key="5">
    <source>
        <dbReference type="Google" id="ProtNLM"/>
    </source>
</evidence>
<organism evidence="3 4">
    <name type="scientific">Stackebrandtia endophytica</name>
    <dbReference type="NCBI Taxonomy" id="1496996"/>
    <lineage>
        <taxon>Bacteria</taxon>
        <taxon>Bacillati</taxon>
        <taxon>Actinomycetota</taxon>
        <taxon>Actinomycetes</taxon>
        <taxon>Glycomycetales</taxon>
        <taxon>Glycomycetaceae</taxon>
        <taxon>Stackebrandtia</taxon>
    </lineage>
</organism>
<keyword evidence="4" id="KW-1185">Reference proteome</keyword>
<feature type="compositionally biased region" description="Pro residues" evidence="2">
    <location>
        <begin position="181"/>
        <end position="191"/>
    </location>
</feature>
<feature type="region of interest" description="Disordered" evidence="2">
    <location>
        <begin position="179"/>
        <end position="481"/>
    </location>
</feature>
<dbReference type="AlphaFoldDB" id="A0A543AWP8"/>
<feature type="compositionally biased region" description="Polar residues" evidence="2">
    <location>
        <begin position="327"/>
        <end position="364"/>
    </location>
</feature>
<feature type="compositionally biased region" description="Polar residues" evidence="2">
    <location>
        <begin position="211"/>
        <end position="222"/>
    </location>
</feature>
<gene>
    <name evidence="3" type="ORF">FB566_2524</name>
</gene>
<sequence length="619" mass="66180">MSQNEYEAFTIEEIMDMISSDSIESMSDQAQGWSNAAAVLQTEYDNLNEQYGKAMESWTSRSAAPFQAQMHVVLQTISLAKGHAEKKASAWANIAGRAKLTYENVDTKYQEWLQVRDTPNEGTGLKLLLGDLSVLDFDASTDENLQAQKRVEFDRAARNHMNLLAEYADQEAQVIKMPLPEYTPPEPPSRPDPGDYPDSGGVSPTTVGAAISTTSAGPTLQSGLPVGAAPPTLPTGPGAPSTYTPSMPGGAGPIGGLSPIGRTPTPPALRPPPPGGKPPVSPVRTTAPRTPGLPTNRTPMTRPGNLPMPRSISTNPTTRPGMPPRGQGSTQPTNRAVPTQRSQGAPRSQANPRGQAAQRNNTPHRGQAGQSTGRTTTGRSDRLQRSQMAPVDRRSSVRGSGQVLGQRPTANPKESTARTDKPAARRVQPPVIGNRAGTGSRAKLGGLTRRQPTDQTAKGYTKSVIGKKTKRDDEDKFSRTPIVPTTIATTGVVIGSRAVAAEEADSQRRLKIRQARRKKMRFGGEEPTRAVIGNGVQRPDQLDEATPTGEQPVKTPTSFWETDAVVPGVIGQRRPRPKLQHDPGPTMLGDTPAPSSTSHSAGPVAFKDRDQRPGTDWLS</sequence>
<name>A0A543AWP8_9ACTN</name>
<dbReference type="EMBL" id="VFOW01000001">
    <property type="protein sequence ID" value="TQL76980.1"/>
    <property type="molecule type" value="Genomic_DNA"/>
</dbReference>
<feature type="compositionally biased region" description="Low complexity" evidence="2">
    <location>
        <begin position="223"/>
        <end position="240"/>
    </location>
</feature>
<feature type="compositionally biased region" description="Polar residues" evidence="2">
    <location>
        <begin position="283"/>
        <end position="299"/>
    </location>
</feature>
<dbReference type="Proteomes" id="UP000317043">
    <property type="component" value="Unassembled WGS sequence"/>
</dbReference>
<evidence type="ECO:0000256" key="1">
    <source>
        <dbReference type="SAM" id="Coils"/>
    </source>
</evidence>
<evidence type="ECO:0000313" key="4">
    <source>
        <dbReference type="Proteomes" id="UP000317043"/>
    </source>
</evidence>
<comment type="caution">
    <text evidence="3">The sequence shown here is derived from an EMBL/GenBank/DDBJ whole genome shotgun (WGS) entry which is preliminary data.</text>
</comment>
<dbReference type="OrthoDB" id="9827483at2"/>
<keyword evidence="1" id="KW-0175">Coiled coil</keyword>